<protein>
    <submittedName>
        <fullName evidence="1">Uncharacterized protein</fullName>
    </submittedName>
</protein>
<name>A0A814Y6H7_9BILA</name>
<dbReference type="Proteomes" id="UP000663829">
    <property type="component" value="Unassembled WGS sequence"/>
</dbReference>
<dbReference type="PANTHER" id="PTHR47018">
    <property type="entry name" value="CXC DOMAIN-CONTAINING PROTEIN-RELATED"/>
    <property type="match status" value="1"/>
</dbReference>
<evidence type="ECO:0000313" key="1">
    <source>
        <dbReference type="EMBL" id="CAF1225086.1"/>
    </source>
</evidence>
<sequence>SYLRHEEKPIHTIMCCSPINEIPTSDEAAFAILKTSQTQLVDSGFQKNAILVMDEVMFQNVVKIKDKHRFDNIYLMAGDFHALKNYMAMIWTILDGSGVHQLIGCIFQGATLRSVFNVTNFNKSLRTIKLLYTSFGICLMREYLSSNYLHISIRELLNKTPTTFHTDEYKQKWFHQVLSTTSQINFEKQFNEFCTRQSNKMVCFRFWYWIFRFLLEACVQLLVAVRSQNFDLRNACWSRMVPLFFSHNRRRYAKLGARNLADLRSMPLALQQHFSESFAVKRTKRPFSGVPVDQALESSINRIGKGRNGISGQFSAQGIDKFCQTLVFRTLIYSAINDITEIDTDTNDGHIECQQNRLVIDNKDLRRLVIKIADEKLFDAESQSVTELFTGKIIHDDIVNDICNSYSRGEEELKTFIQKRLIDKSIYIDSKMSTMKTMKLINAGTQNRAALAACIRDVWLSMFTVLPPGKLLYISDPDEKCYVLTNSAIREDILLRSNHTGVDTRLFVHLRNVTLAYSPDFRDLEVIIDRATNKQQKYVNCSKIAEVGVFSLENVKLNENLEI</sequence>
<proteinExistence type="predicted"/>
<dbReference type="Proteomes" id="UP000681722">
    <property type="component" value="Unassembled WGS sequence"/>
</dbReference>
<dbReference type="EMBL" id="CAJOBC010009439">
    <property type="protein sequence ID" value="CAF3988086.1"/>
    <property type="molecule type" value="Genomic_DNA"/>
</dbReference>
<dbReference type="OrthoDB" id="5947615at2759"/>
<dbReference type="PANTHER" id="PTHR47018:SF3">
    <property type="entry name" value="MYCBP-ASSOCIATED PROTEIN"/>
    <property type="match status" value="1"/>
</dbReference>
<feature type="non-terminal residue" evidence="1">
    <location>
        <position position="1"/>
    </location>
</feature>
<keyword evidence="3" id="KW-1185">Reference proteome</keyword>
<accession>A0A814Y6H7</accession>
<gene>
    <name evidence="1" type="ORF">GPM918_LOCUS24885</name>
    <name evidence="2" type="ORF">SRO942_LOCUS24888</name>
</gene>
<comment type="caution">
    <text evidence="1">The sequence shown here is derived from an EMBL/GenBank/DDBJ whole genome shotgun (WGS) entry which is preliminary data.</text>
</comment>
<evidence type="ECO:0000313" key="3">
    <source>
        <dbReference type="Proteomes" id="UP000663829"/>
    </source>
</evidence>
<evidence type="ECO:0000313" key="2">
    <source>
        <dbReference type="EMBL" id="CAF3988086.1"/>
    </source>
</evidence>
<organism evidence="1 3">
    <name type="scientific">Didymodactylos carnosus</name>
    <dbReference type="NCBI Taxonomy" id="1234261"/>
    <lineage>
        <taxon>Eukaryota</taxon>
        <taxon>Metazoa</taxon>
        <taxon>Spiralia</taxon>
        <taxon>Gnathifera</taxon>
        <taxon>Rotifera</taxon>
        <taxon>Eurotatoria</taxon>
        <taxon>Bdelloidea</taxon>
        <taxon>Philodinida</taxon>
        <taxon>Philodinidae</taxon>
        <taxon>Didymodactylos</taxon>
    </lineage>
</organism>
<dbReference type="EMBL" id="CAJNOQ010009436">
    <property type="protein sequence ID" value="CAF1225086.1"/>
    <property type="molecule type" value="Genomic_DNA"/>
</dbReference>
<dbReference type="AlphaFoldDB" id="A0A814Y6H7"/>
<reference evidence="1" key="1">
    <citation type="submission" date="2021-02" db="EMBL/GenBank/DDBJ databases">
        <authorList>
            <person name="Nowell W R."/>
        </authorList>
    </citation>
    <scope>NUCLEOTIDE SEQUENCE</scope>
</reference>